<comment type="subcellular location">
    <subcellularLocation>
        <location evidence="1">Endoplasmic reticulum membrane</location>
        <topology evidence="1">Multi-pass membrane protein</topology>
    </subcellularLocation>
</comment>
<dbReference type="InterPro" id="IPR007315">
    <property type="entry name" value="PIG-V/Gpi18"/>
</dbReference>
<feature type="transmembrane region" description="Helical" evidence="10">
    <location>
        <begin position="202"/>
        <end position="221"/>
    </location>
</feature>
<feature type="chain" id="PRO_5001944621" evidence="11">
    <location>
        <begin position="27"/>
        <end position="362"/>
    </location>
</feature>
<dbReference type="GO" id="GO:0000009">
    <property type="term" value="F:alpha-1,6-mannosyltransferase activity"/>
    <property type="evidence" value="ECO:0007669"/>
    <property type="project" value="InterPro"/>
</dbReference>
<keyword evidence="7" id="KW-0256">Endoplasmic reticulum</keyword>
<feature type="transmembrane region" description="Helical" evidence="10">
    <location>
        <begin position="337"/>
        <end position="361"/>
    </location>
</feature>
<dbReference type="GO" id="GO:0006506">
    <property type="term" value="P:GPI anchor biosynthetic process"/>
    <property type="evidence" value="ECO:0007669"/>
    <property type="project" value="UniProtKB-UniPathway"/>
</dbReference>
<dbReference type="AlphaFoldDB" id="A0A099DAG1"/>
<evidence type="ECO:0000256" key="9">
    <source>
        <dbReference type="ARBA" id="ARBA00023136"/>
    </source>
</evidence>
<dbReference type="EMBL" id="CP022752">
    <property type="protein sequence ID" value="ASU77142.1"/>
    <property type="molecule type" value="Genomic_DNA"/>
</dbReference>
<dbReference type="Proteomes" id="UP000215043">
    <property type="component" value="Chromosome"/>
</dbReference>
<evidence type="ECO:0000256" key="6">
    <source>
        <dbReference type="ARBA" id="ARBA00022692"/>
    </source>
</evidence>
<feature type="transmembrane region" description="Helical" evidence="10">
    <location>
        <begin position="87"/>
        <end position="106"/>
    </location>
</feature>
<dbReference type="PANTHER" id="PTHR12468:SF2">
    <property type="entry name" value="GPI MANNOSYLTRANSFERASE 2"/>
    <property type="match status" value="1"/>
</dbReference>
<feature type="transmembrane region" description="Helical" evidence="10">
    <location>
        <begin position="173"/>
        <end position="193"/>
    </location>
</feature>
<accession>A0A099DAG1</accession>
<evidence type="ECO:0000256" key="5">
    <source>
        <dbReference type="ARBA" id="ARBA00022679"/>
    </source>
</evidence>
<evidence type="ECO:0000256" key="10">
    <source>
        <dbReference type="SAM" id="Phobius"/>
    </source>
</evidence>
<keyword evidence="14" id="KW-1185">Reference proteome</keyword>
<dbReference type="UniPathway" id="UPA00196"/>
<gene>
    <name evidence="12" type="ORF">CDG81_01085</name>
    <name evidence="13" type="ORF">IL38_00585</name>
</gene>
<dbReference type="GO" id="GO:0004376">
    <property type="term" value="F:GPI mannosyltransferase activity"/>
    <property type="evidence" value="ECO:0007669"/>
    <property type="project" value="InterPro"/>
</dbReference>
<keyword evidence="9 10" id="KW-0472">Membrane</keyword>
<feature type="signal peptide" evidence="11">
    <location>
        <begin position="1"/>
        <end position="26"/>
    </location>
</feature>
<evidence type="ECO:0000256" key="1">
    <source>
        <dbReference type="ARBA" id="ARBA00004477"/>
    </source>
</evidence>
<protein>
    <submittedName>
        <fullName evidence="13">Membrane protein</fullName>
    </submittedName>
</protein>
<dbReference type="eggNOG" id="COG5542">
    <property type="taxonomic scope" value="Bacteria"/>
</dbReference>
<dbReference type="EMBL" id="JPMV01000001">
    <property type="protein sequence ID" value="KGI83163.1"/>
    <property type="molecule type" value="Genomic_DNA"/>
</dbReference>
<keyword evidence="6 10" id="KW-0812">Transmembrane</keyword>
<evidence type="ECO:0000256" key="8">
    <source>
        <dbReference type="ARBA" id="ARBA00022989"/>
    </source>
</evidence>
<evidence type="ECO:0000256" key="4">
    <source>
        <dbReference type="ARBA" id="ARBA00022676"/>
    </source>
</evidence>
<keyword evidence="11" id="KW-0732">Signal</keyword>
<sequence>MVYLTVRLVGLLVLGAFSAVHQQSLADGLLSWDADWYLEIARHGYADKDPSMLDGNGNRNPLASMAFFPGFPLLTGWLAVVPGIDPAAAAMLLNLAAGLACAYGLARLGRLVNGSERTGLLLVALFAAAPMSIVLSMPYSEPLFCALAVWTLLWLLEGRWARAGVACALAGAVRHTGVALILVVMLVALVALLRRRDGARPWSALLAAPCGMLGYLGWVALRTGDLDGYFQVRRSGWSSAPDGGLATARFVGESLLTDKSAFVTFAAWILLASVVLLLCCLDRRIAWPLVVYALLVVAFVLGTDGLMFAKPRALLPAFPLLLPLAMGLGNRRAPVMFSGLAAFVCFGSWFSAYALTVWPYAF</sequence>
<keyword evidence="4" id="KW-0328">Glycosyltransferase</keyword>
<dbReference type="GO" id="GO:0016020">
    <property type="term" value="C:membrane"/>
    <property type="evidence" value="ECO:0007669"/>
    <property type="project" value="GOC"/>
</dbReference>
<feature type="transmembrane region" description="Helical" evidence="10">
    <location>
        <begin position="313"/>
        <end position="330"/>
    </location>
</feature>
<evidence type="ECO:0000313" key="12">
    <source>
        <dbReference type="EMBL" id="ASU77142.1"/>
    </source>
</evidence>
<evidence type="ECO:0000256" key="2">
    <source>
        <dbReference type="ARBA" id="ARBA00004687"/>
    </source>
</evidence>
<dbReference type="Proteomes" id="UP000029737">
    <property type="component" value="Unassembled WGS sequence"/>
</dbReference>
<evidence type="ECO:0000256" key="7">
    <source>
        <dbReference type="ARBA" id="ARBA00022824"/>
    </source>
</evidence>
<organism evidence="12 15">
    <name type="scientific">Actinopolyspora erythraea</name>
    <dbReference type="NCBI Taxonomy" id="414996"/>
    <lineage>
        <taxon>Bacteria</taxon>
        <taxon>Bacillati</taxon>
        <taxon>Actinomycetota</taxon>
        <taxon>Actinomycetes</taxon>
        <taxon>Actinopolysporales</taxon>
        <taxon>Actinopolysporaceae</taxon>
        <taxon>Actinopolyspora</taxon>
    </lineage>
</organism>
<proteinExistence type="predicted"/>
<feature type="transmembrane region" description="Helical" evidence="10">
    <location>
        <begin position="286"/>
        <end position="307"/>
    </location>
</feature>
<evidence type="ECO:0000256" key="11">
    <source>
        <dbReference type="SAM" id="SignalP"/>
    </source>
</evidence>
<feature type="transmembrane region" description="Helical" evidence="10">
    <location>
        <begin position="118"/>
        <end position="136"/>
    </location>
</feature>
<feature type="transmembrane region" description="Helical" evidence="10">
    <location>
        <begin position="260"/>
        <end position="279"/>
    </location>
</feature>
<reference evidence="13 14" key="1">
    <citation type="journal article" date="2014" name="PLoS ONE">
        <title>Identification and Characterization of a New Erythromycin Biosynthetic Gene Cluster in Actinopolyspora erythraea YIM90600, a Novel Erythronolide-Producing Halophilic Actinomycete Isolated from Salt Field.</title>
        <authorList>
            <person name="Chen D."/>
            <person name="Feng J."/>
            <person name="Huang L."/>
            <person name="Zhang Q."/>
            <person name="Wu J."/>
            <person name="Zhu X."/>
            <person name="Duan Y."/>
            <person name="Xu Z."/>
        </authorList>
    </citation>
    <scope>NUCLEOTIDE SEQUENCE [LARGE SCALE GENOMIC DNA]</scope>
    <source>
        <strain evidence="13 14">YIM90600</strain>
    </source>
</reference>
<keyword evidence="3" id="KW-0337">GPI-anchor biosynthesis</keyword>
<name>A0A099DAG1_9ACTN</name>
<evidence type="ECO:0000313" key="14">
    <source>
        <dbReference type="Proteomes" id="UP000029737"/>
    </source>
</evidence>
<evidence type="ECO:0000256" key="3">
    <source>
        <dbReference type="ARBA" id="ARBA00022502"/>
    </source>
</evidence>
<dbReference type="HOGENOM" id="CLU_036370_0_1_11"/>
<reference evidence="12 15" key="2">
    <citation type="submission" date="2017-08" db="EMBL/GenBank/DDBJ databases">
        <title>The complete genome sequence of moderately halophilic actinomycete Actinopolyspora erythraea YIM 90600, the producer of novel erythromycin, novel actinopolysporins A-C and tubercidin.</title>
        <authorList>
            <person name="Yin M."/>
            <person name="Tang S."/>
        </authorList>
    </citation>
    <scope>NUCLEOTIDE SEQUENCE [LARGE SCALE GENOMIC DNA]</scope>
    <source>
        <strain evidence="12 15">YIM 90600</strain>
    </source>
</reference>
<dbReference type="KEGG" id="aey:CDG81_01085"/>
<comment type="pathway">
    <text evidence="2">Glycolipid biosynthesis; glycosylphosphatidylinositol-anchor biosynthesis.</text>
</comment>
<dbReference type="PANTHER" id="PTHR12468">
    <property type="entry name" value="GPI MANNOSYLTRANSFERASE 2"/>
    <property type="match status" value="1"/>
</dbReference>
<feature type="transmembrane region" description="Helical" evidence="10">
    <location>
        <begin position="62"/>
        <end position="80"/>
    </location>
</feature>
<evidence type="ECO:0000313" key="13">
    <source>
        <dbReference type="EMBL" id="KGI83163.1"/>
    </source>
</evidence>
<keyword evidence="8 10" id="KW-1133">Transmembrane helix</keyword>
<keyword evidence="5" id="KW-0808">Transferase</keyword>
<dbReference type="OrthoDB" id="151635at2"/>
<evidence type="ECO:0000313" key="15">
    <source>
        <dbReference type="Proteomes" id="UP000215043"/>
    </source>
</evidence>